<dbReference type="GO" id="GO:0005886">
    <property type="term" value="C:plasma membrane"/>
    <property type="evidence" value="ECO:0007669"/>
    <property type="project" value="TreeGrafter"/>
</dbReference>
<evidence type="ECO:0000256" key="3">
    <source>
        <dbReference type="ARBA" id="ARBA00022553"/>
    </source>
</evidence>
<evidence type="ECO:0000259" key="7">
    <source>
        <dbReference type="PROSITE" id="PS50109"/>
    </source>
</evidence>
<dbReference type="InterPro" id="IPR036097">
    <property type="entry name" value="HisK_dim/P_sf"/>
</dbReference>
<dbReference type="InterPro" id="IPR036890">
    <property type="entry name" value="HATPase_C_sf"/>
</dbReference>
<name>A0A222FE37_9GAMM</name>
<dbReference type="OrthoDB" id="9121563at2"/>
<gene>
    <name evidence="8" type="ORF">CHH28_00630</name>
</gene>
<feature type="transmembrane region" description="Helical" evidence="6">
    <location>
        <begin position="130"/>
        <end position="148"/>
    </location>
</feature>
<comment type="catalytic activity">
    <reaction evidence="1">
        <text>ATP + protein L-histidine = ADP + protein N-phospho-L-histidine.</text>
        <dbReference type="EC" id="2.7.13.3"/>
    </reaction>
</comment>
<dbReference type="CDD" id="cd00082">
    <property type="entry name" value="HisKA"/>
    <property type="match status" value="1"/>
</dbReference>
<dbReference type="SUPFAM" id="SSF47384">
    <property type="entry name" value="Homodimeric domain of signal transducing histidine kinase"/>
    <property type="match status" value="1"/>
</dbReference>
<keyword evidence="6" id="KW-1133">Transmembrane helix</keyword>
<dbReference type="EMBL" id="CP022530">
    <property type="protein sequence ID" value="ASP37278.1"/>
    <property type="molecule type" value="Genomic_DNA"/>
</dbReference>
<evidence type="ECO:0000313" key="8">
    <source>
        <dbReference type="EMBL" id="ASP37278.1"/>
    </source>
</evidence>
<dbReference type="EC" id="2.7.13.3" evidence="2"/>
<dbReference type="Gene3D" id="1.10.287.130">
    <property type="match status" value="1"/>
</dbReference>
<evidence type="ECO:0000256" key="5">
    <source>
        <dbReference type="ARBA" id="ARBA00022777"/>
    </source>
</evidence>
<evidence type="ECO:0000256" key="6">
    <source>
        <dbReference type="SAM" id="Phobius"/>
    </source>
</evidence>
<protein>
    <recommendedName>
        <fullName evidence="2">histidine kinase</fullName>
        <ecNumber evidence="2">2.7.13.3</ecNumber>
    </recommendedName>
</protein>
<dbReference type="InterPro" id="IPR003661">
    <property type="entry name" value="HisK_dim/P_dom"/>
</dbReference>
<dbReference type="SUPFAM" id="SSF55874">
    <property type="entry name" value="ATPase domain of HSP90 chaperone/DNA topoisomerase II/histidine kinase"/>
    <property type="match status" value="1"/>
</dbReference>
<keyword evidence="9" id="KW-1185">Reference proteome</keyword>
<dbReference type="PANTHER" id="PTHR45436">
    <property type="entry name" value="SENSOR HISTIDINE KINASE YKOH"/>
    <property type="match status" value="1"/>
</dbReference>
<evidence type="ECO:0000256" key="4">
    <source>
        <dbReference type="ARBA" id="ARBA00022679"/>
    </source>
</evidence>
<dbReference type="PANTHER" id="PTHR45436:SF5">
    <property type="entry name" value="SENSOR HISTIDINE KINASE TRCS"/>
    <property type="match status" value="1"/>
</dbReference>
<sequence>MKIKRATHPTLTSRVQRHSLWLACAIFTLFSMLVIFIVFSLEDAILHDQLKQTYSSLEKGGVLPDNYTLVDNPSELSISTGEQLKYLEFDEEFGEFKQGEQHFHFLQTEQGTLILDSSALSITSRVIDDILILLLLMLVPTVILTYWFSAKLSKHAVRPFNLLLQALQSDDGSIQQVRIALDTIEEHDLKTVAQKLAEALERESKVLQEQISFNQGMAHEIRTPLQVMTHSVELLCASDPRIQKLVPYQRLNKAITRMHRISNALLWLTSQSQEHHTTHIIQAINRVVAESQTLINLHHIDIQIDTSPACEALEIDVPDVVFELVIFNLLNNVIQHCQTSEDRKYWQIDVTPSYVSFRNPLPTTNNDGKANQNFGLGLQLVTALLTRFNRKVSTKRRSNDFEVIIYLADTPAC</sequence>
<evidence type="ECO:0000313" key="9">
    <source>
        <dbReference type="Proteomes" id="UP000202440"/>
    </source>
</evidence>
<dbReference type="PROSITE" id="PS50109">
    <property type="entry name" value="HIS_KIN"/>
    <property type="match status" value="1"/>
</dbReference>
<dbReference type="GO" id="GO:0000155">
    <property type="term" value="F:phosphorelay sensor kinase activity"/>
    <property type="evidence" value="ECO:0007669"/>
    <property type="project" value="InterPro"/>
</dbReference>
<feature type="domain" description="Histidine kinase" evidence="7">
    <location>
        <begin position="216"/>
        <end position="411"/>
    </location>
</feature>
<organism evidence="8 9">
    <name type="scientific">Bacterioplanes sanyensis</name>
    <dbReference type="NCBI Taxonomy" id="1249553"/>
    <lineage>
        <taxon>Bacteria</taxon>
        <taxon>Pseudomonadati</taxon>
        <taxon>Pseudomonadota</taxon>
        <taxon>Gammaproteobacteria</taxon>
        <taxon>Oceanospirillales</taxon>
        <taxon>Oceanospirillaceae</taxon>
        <taxon>Bacterioplanes</taxon>
    </lineage>
</organism>
<dbReference type="InterPro" id="IPR005467">
    <property type="entry name" value="His_kinase_dom"/>
</dbReference>
<dbReference type="InterPro" id="IPR050428">
    <property type="entry name" value="TCS_sensor_his_kinase"/>
</dbReference>
<proteinExistence type="predicted"/>
<dbReference type="KEGG" id="bsan:CHH28_00630"/>
<evidence type="ECO:0000256" key="2">
    <source>
        <dbReference type="ARBA" id="ARBA00012438"/>
    </source>
</evidence>
<keyword evidence="4" id="KW-0808">Transferase</keyword>
<dbReference type="Proteomes" id="UP000202440">
    <property type="component" value="Chromosome"/>
</dbReference>
<dbReference type="AlphaFoldDB" id="A0A222FE37"/>
<keyword evidence="6" id="KW-0472">Membrane</keyword>
<reference evidence="8 9" key="1">
    <citation type="submission" date="2017-07" db="EMBL/GenBank/DDBJ databases">
        <title>Annotated genome sequence of Bacterioplanes sanyensis isolated from Red Sea.</title>
        <authorList>
            <person name="Rehman Z.U."/>
        </authorList>
    </citation>
    <scope>NUCLEOTIDE SEQUENCE [LARGE SCALE GENOMIC DNA]</scope>
    <source>
        <strain evidence="8 9">NV9</strain>
    </source>
</reference>
<keyword evidence="5" id="KW-0418">Kinase</keyword>
<keyword evidence="6" id="KW-0812">Transmembrane</keyword>
<keyword evidence="3" id="KW-0597">Phosphoprotein</keyword>
<dbReference type="RefSeq" id="WP_094058496.1">
    <property type="nucleotide sequence ID" value="NZ_CP022530.1"/>
</dbReference>
<accession>A0A222FE37</accession>
<evidence type="ECO:0000256" key="1">
    <source>
        <dbReference type="ARBA" id="ARBA00000085"/>
    </source>
</evidence>
<feature type="transmembrane region" description="Helical" evidence="6">
    <location>
        <begin position="20"/>
        <end position="41"/>
    </location>
</feature>